<keyword evidence="1" id="KW-0812">Transmembrane</keyword>
<organism evidence="3 4">
    <name type="scientific">Armillaria tabescens</name>
    <name type="common">Ringless honey mushroom</name>
    <name type="synonym">Agaricus tabescens</name>
    <dbReference type="NCBI Taxonomy" id="1929756"/>
    <lineage>
        <taxon>Eukaryota</taxon>
        <taxon>Fungi</taxon>
        <taxon>Dikarya</taxon>
        <taxon>Basidiomycota</taxon>
        <taxon>Agaricomycotina</taxon>
        <taxon>Agaricomycetes</taxon>
        <taxon>Agaricomycetidae</taxon>
        <taxon>Agaricales</taxon>
        <taxon>Marasmiineae</taxon>
        <taxon>Physalacriaceae</taxon>
        <taxon>Desarmillaria</taxon>
    </lineage>
</organism>
<dbReference type="Pfam" id="PF00487">
    <property type="entry name" value="FA_desaturase"/>
    <property type="match status" value="1"/>
</dbReference>
<protein>
    <submittedName>
        <fullName evidence="3">Delta 12 fatty acid epoxygenase</fullName>
    </submittedName>
</protein>
<evidence type="ECO:0000313" key="4">
    <source>
        <dbReference type="Proteomes" id="UP001175211"/>
    </source>
</evidence>
<dbReference type="InterPro" id="IPR005804">
    <property type="entry name" value="FA_desaturase_dom"/>
</dbReference>
<dbReference type="GeneID" id="85365478"/>
<feature type="transmembrane region" description="Helical" evidence="1">
    <location>
        <begin position="46"/>
        <end position="64"/>
    </location>
</feature>
<keyword evidence="1" id="KW-0472">Membrane</keyword>
<gene>
    <name evidence="3" type="ORF">EV420DRAFT_384725</name>
</gene>
<evidence type="ECO:0000256" key="1">
    <source>
        <dbReference type="SAM" id="Phobius"/>
    </source>
</evidence>
<dbReference type="AlphaFoldDB" id="A0AA39KE99"/>
<dbReference type="RefSeq" id="XP_060330487.1">
    <property type="nucleotide sequence ID" value="XM_060481930.1"/>
</dbReference>
<name>A0AA39KE99_ARMTA</name>
<feature type="domain" description="Fatty acid desaturase" evidence="2">
    <location>
        <begin position="89"/>
        <end position="345"/>
    </location>
</feature>
<evidence type="ECO:0000313" key="3">
    <source>
        <dbReference type="EMBL" id="KAK0458199.1"/>
    </source>
</evidence>
<dbReference type="GO" id="GO:0006629">
    <property type="term" value="P:lipid metabolic process"/>
    <property type="evidence" value="ECO:0007669"/>
    <property type="project" value="InterPro"/>
</dbReference>
<dbReference type="Proteomes" id="UP001175211">
    <property type="component" value="Unassembled WGS sequence"/>
</dbReference>
<proteinExistence type="predicted"/>
<keyword evidence="1" id="KW-1133">Transmembrane helix</keyword>
<keyword evidence="4" id="KW-1185">Reference proteome</keyword>
<comment type="caution">
    <text evidence="3">The sequence shown here is derived from an EMBL/GenBank/DDBJ whole genome shotgun (WGS) entry which is preliminary data.</text>
</comment>
<accession>A0AA39KE99</accession>
<dbReference type="InterPro" id="IPR012171">
    <property type="entry name" value="Fatty_acid_desaturase"/>
</dbReference>
<evidence type="ECO:0000259" key="2">
    <source>
        <dbReference type="Pfam" id="PF00487"/>
    </source>
</evidence>
<feature type="transmembrane region" description="Helical" evidence="1">
    <location>
        <begin position="84"/>
        <end position="107"/>
    </location>
</feature>
<dbReference type="CDD" id="cd03507">
    <property type="entry name" value="Delta12-FADS-like"/>
    <property type="match status" value="1"/>
</dbReference>
<dbReference type="GO" id="GO:0016491">
    <property type="term" value="F:oxidoreductase activity"/>
    <property type="evidence" value="ECO:0007669"/>
    <property type="project" value="InterPro"/>
</dbReference>
<sequence length="408" mass="47956">MAETKMTTYNEKDLPSHTPMNWSLKEIRDAIPSHLFVRRLHLSTLYLARDLLLAITLGLLATLIDPYFEKLATFHVLNSWSAEMLRFIVWVTYWWYQGLVLTGLWVIGHECGHGAFSSYRLLNDILGLLIHSSLFTPYFSWKISHHRHHVNHASMENDEVYIPKTRGDLRIPDERPNETINYEEIFSDTPIYTLFMLIRQQLFAFPAYLSYNVSGQKYYPKWTNHFDPSSVIFFCSQRNAVILSNIGMVLMVFITTSICAECGIWNVWRYYGIPWLEVNHWFVMITYLHHTDPILPHYRKNKWNYPRGAAATVDRDFLGWHGRFFFHDVAHFHVIHHFFPKIPFCGPSSVTAANISEIIPDNGEEATQYLKAFIGEHYNFSDKPVFRTLWDNYNNCQFVDNNGMFLHP</sequence>
<dbReference type="PANTHER" id="PTHR32100">
    <property type="entry name" value="OMEGA-6 FATTY ACID DESATURASE, CHLOROPLASTIC"/>
    <property type="match status" value="1"/>
</dbReference>
<reference evidence="3" key="1">
    <citation type="submission" date="2023-06" db="EMBL/GenBank/DDBJ databases">
        <authorList>
            <consortium name="Lawrence Berkeley National Laboratory"/>
            <person name="Ahrendt S."/>
            <person name="Sahu N."/>
            <person name="Indic B."/>
            <person name="Wong-Bajracharya J."/>
            <person name="Merenyi Z."/>
            <person name="Ke H.-M."/>
            <person name="Monk M."/>
            <person name="Kocsube S."/>
            <person name="Drula E."/>
            <person name="Lipzen A."/>
            <person name="Balint B."/>
            <person name="Henrissat B."/>
            <person name="Andreopoulos B."/>
            <person name="Martin F.M."/>
            <person name="Harder C.B."/>
            <person name="Rigling D."/>
            <person name="Ford K.L."/>
            <person name="Foster G.D."/>
            <person name="Pangilinan J."/>
            <person name="Papanicolaou A."/>
            <person name="Barry K."/>
            <person name="LaButti K."/>
            <person name="Viragh M."/>
            <person name="Koriabine M."/>
            <person name="Yan M."/>
            <person name="Riley R."/>
            <person name="Champramary S."/>
            <person name="Plett K.L."/>
            <person name="Tsai I.J."/>
            <person name="Slot J."/>
            <person name="Sipos G."/>
            <person name="Plett J."/>
            <person name="Nagy L.G."/>
            <person name="Grigoriev I.V."/>
        </authorList>
    </citation>
    <scope>NUCLEOTIDE SEQUENCE</scope>
    <source>
        <strain evidence="3">CCBAS 213</strain>
    </source>
</reference>
<dbReference type="EMBL" id="JAUEPS010000018">
    <property type="protein sequence ID" value="KAK0458199.1"/>
    <property type="molecule type" value="Genomic_DNA"/>
</dbReference>